<dbReference type="EMBL" id="PKUN01000023">
    <property type="protein sequence ID" value="PLX60588.1"/>
    <property type="molecule type" value="Genomic_DNA"/>
</dbReference>
<dbReference type="SUPFAM" id="SSF55729">
    <property type="entry name" value="Acyl-CoA N-acyltransferases (Nat)"/>
    <property type="match status" value="1"/>
</dbReference>
<accession>A0A2N6CTY6</accession>
<evidence type="ECO:0000259" key="4">
    <source>
        <dbReference type="PROSITE" id="PS51186"/>
    </source>
</evidence>
<dbReference type="GO" id="GO:0016874">
    <property type="term" value="F:ligase activity"/>
    <property type="evidence" value="ECO:0007669"/>
    <property type="project" value="UniProtKB-KW"/>
</dbReference>
<gene>
    <name evidence="5" type="ORF">C0630_14140</name>
</gene>
<dbReference type="AlphaFoldDB" id="A0A2N6CTY6"/>
<dbReference type="InterPro" id="IPR051538">
    <property type="entry name" value="Acyl-CoA_Synth/Transferase"/>
</dbReference>
<dbReference type="InterPro" id="IPR003781">
    <property type="entry name" value="CoA-bd"/>
</dbReference>
<keyword evidence="1" id="KW-0436">Ligase</keyword>
<comment type="caution">
    <text evidence="5">The sequence shown here is derived from an EMBL/GenBank/DDBJ whole genome shotgun (WGS) entry which is preliminary data.</text>
</comment>
<dbReference type="InterPro" id="IPR016102">
    <property type="entry name" value="Succinyl-CoA_synth-like"/>
</dbReference>
<dbReference type="RefSeq" id="WP_273440188.1">
    <property type="nucleotide sequence ID" value="NZ_PKUN01000023.1"/>
</dbReference>
<evidence type="ECO:0000256" key="3">
    <source>
        <dbReference type="ARBA" id="ARBA00022840"/>
    </source>
</evidence>
<dbReference type="Gene3D" id="3.40.50.261">
    <property type="entry name" value="Succinyl-CoA synthetase domains"/>
    <property type="match status" value="2"/>
</dbReference>
<dbReference type="SMART" id="SM00881">
    <property type="entry name" value="CoA_binding"/>
    <property type="match status" value="1"/>
</dbReference>
<sequence length="827" mass="89394">MSQKNLNKLFRPRSLAVIGASNREGTVGNLVMRNLLKAGFSGPIMPVNPKYQAVYGVYSYADVASLPIVPDLAVICTPPQPVPELIAELGAWGTRAAIVMTKGLNREKTAAGVDLQQAMLDAAAPYELRLLGENSLGVLVPAARLNASFSHLSALPGKIAFVSQSGAMCMAVLDWACARNIGFSHFVSLGSSVDVDFADVIDYLGSDPKTSSILLYMESVHDGRRFMSAARAAARNKPVLVIKSGRTPEGASVVASHSGIITGSDEVYDAAIRRAGMLRVDDIDELFAGVESLAKAGRMRGDNLAILCNGSSLGVMAVDALSASGGHLADLSEATLEQLDAILPSPWLRNNPVDIFSNATRERYERAYKVLAQAPEVDIILVIHAPVATSDSMAAAEGIVSAFKETPCSLLTCWVGEATVKQPRELFSREGIATYNTPTTAVQAFMHGIRYRQNQRLLMETPESLTSAFKPDVEAARRFVRQALDEQGGTPRNHDASTLLAAYGIRSMTPGGGPGVGTYDLLISVKHDPVFGPVITFGQGGHGAQQTGDSAVSLPPLNMSLARDLIYRTRIAQLLSHSSAQPVDIINALCQTLIQVAQLIIDIPELLELEINPLAVNGHEVVARTARVMLKTVDADFAPRLAIRPYPKHLEETFKLTDGRELLLRPIRPEDEPNHYKLLKKSTEEDLRYRFFGELQKLRHSQMARLTQIDYDREMAFVAVYEKDGESETLGVVRTVTDPNNESAEFAILLGTGLKGTGLSVKLMSKMIDYCRSRGTTVMTGQILADNYRMLGLARKIGFTLTPVPGEGIVEVSLLLNPSSEKVASDA</sequence>
<keyword evidence="2" id="KW-0547">Nucleotide-binding</keyword>
<dbReference type="STRING" id="1111735.GCA_000428045_02186"/>
<dbReference type="InterPro" id="IPR032875">
    <property type="entry name" value="Succ_CoA_lig_flav_dom"/>
</dbReference>
<evidence type="ECO:0000256" key="2">
    <source>
        <dbReference type="ARBA" id="ARBA00022741"/>
    </source>
</evidence>
<dbReference type="GO" id="GO:0016747">
    <property type="term" value="F:acyltransferase activity, transferring groups other than amino-acyl groups"/>
    <property type="evidence" value="ECO:0007669"/>
    <property type="project" value="InterPro"/>
</dbReference>
<dbReference type="GO" id="GO:0005524">
    <property type="term" value="F:ATP binding"/>
    <property type="evidence" value="ECO:0007669"/>
    <property type="project" value="UniProtKB-KW"/>
</dbReference>
<dbReference type="SUPFAM" id="SSF52210">
    <property type="entry name" value="Succinyl-CoA synthetase domains"/>
    <property type="match status" value="2"/>
</dbReference>
<dbReference type="Proteomes" id="UP000235015">
    <property type="component" value="Unassembled WGS sequence"/>
</dbReference>
<dbReference type="Pfam" id="PF13549">
    <property type="entry name" value="ATP-grasp_5"/>
    <property type="match status" value="1"/>
</dbReference>
<proteinExistence type="predicted"/>
<evidence type="ECO:0000313" key="6">
    <source>
        <dbReference type="Proteomes" id="UP000235015"/>
    </source>
</evidence>
<organism evidence="5 6">
    <name type="scientific">Sedimenticola selenatireducens</name>
    <dbReference type="NCBI Taxonomy" id="191960"/>
    <lineage>
        <taxon>Bacteria</taxon>
        <taxon>Pseudomonadati</taxon>
        <taxon>Pseudomonadota</taxon>
        <taxon>Gammaproteobacteria</taxon>
        <taxon>Chromatiales</taxon>
        <taxon>Sedimenticolaceae</taxon>
        <taxon>Sedimenticola</taxon>
    </lineage>
</organism>
<dbReference type="Gene3D" id="3.40.630.30">
    <property type="match status" value="1"/>
</dbReference>
<dbReference type="Pfam" id="PF13607">
    <property type="entry name" value="Succ_CoA_lig"/>
    <property type="match status" value="1"/>
</dbReference>
<keyword evidence="3" id="KW-0067">ATP-binding</keyword>
<dbReference type="PANTHER" id="PTHR43334">
    <property type="entry name" value="ACETATE--COA LIGASE [ADP-FORMING]"/>
    <property type="match status" value="1"/>
</dbReference>
<protein>
    <recommendedName>
        <fullName evidence="4">N-acetyltransferase domain-containing protein</fullName>
    </recommendedName>
</protein>
<dbReference type="InterPro" id="IPR000182">
    <property type="entry name" value="GNAT_dom"/>
</dbReference>
<dbReference type="SUPFAM" id="SSF51735">
    <property type="entry name" value="NAD(P)-binding Rossmann-fold domains"/>
    <property type="match status" value="1"/>
</dbReference>
<dbReference type="Pfam" id="PF13302">
    <property type="entry name" value="Acetyltransf_3"/>
    <property type="match status" value="1"/>
</dbReference>
<dbReference type="InterPro" id="IPR036291">
    <property type="entry name" value="NAD(P)-bd_dom_sf"/>
</dbReference>
<reference evidence="5 6" key="1">
    <citation type="submission" date="2017-11" db="EMBL/GenBank/DDBJ databases">
        <title>Genome-resolved metagenomics identifies genetic mobility, metabolic interactions, and unexpected diversity in perchlorate-reducing communities.</title>
        <authorList>
            <person name="Barnum T.P."/>
            <person name="Figueroa I.A."/>
            <person name="Carlstrom C.I."/>
            <person name="Lucas L.N."/>
            <person name="Engelbrektson A.L."/>
            <person name="Coates J.D."/>
        </authorList>
    </citation>
    <scope>NUCLEOTIDE SEQUENCE [LARGE SCALE GENOMIC DNA]</scope>
    <source>
        <strain evidence="5">BM301</strain>
    </source>
</reference>
<name>A0A2N6CTY6_9GAMM</name>
<dbReference type="PANTHER" id="PTHR43334:SF1">
    <property type="entry name" value="3-HYDROXYPROPIONATE--COA LIGASE [ADP-FORMING]"/>
    <property type="match status" value="1"/>
</dbReference>
<evidence type="ECO:0000256" key="1">
    <source>
        <dbReference type="ARBA" id="ARBA00022598"/>
    </source>
</evidence>
<feature type="domain" description="N-acetyltransferase" evidence="4">
    <location>
        <begin position="662"/>
        <end position="817"/>
    </location>
</feature>
<dbReference type="InterPro" id="IPR016181">
    <property type="entry name" value="Acyl_CoA_acyltransferase"/>
</dbReference>
<dbReference type="Gene3D" id="3.40.50.720">
    <property type="entry name" value="NAD(P)-binding Rossmann-like Domain"/>
    <property type="match status" value="1"/>
</dbReference>
<dbReference type="Gene3D" id="3.30.470.20">
    <property type="entry name" value="ATP-grasp fold, B domain"/>
    <property type="match status" value="1"/>
</dbReference>
<dbReference type="Pfam" id="PF13380">
    <property type="entry name" value="CoA_binding_2"/>
    <property type="match status" value="1"/>
</dbReference>
<evidence type="ECO:0000313" key="5">
    <source>
        <dbReference type="EMBL" id="PLX60588.1"/>
    </source>
</evidence>
<dbReference type="PROSITE" id="PS51186">
    <property type="entry name" value="GNAT"/>
    <property type="match status" value="1"/>
</dbReference>
<dbReference type="SUPFAM" id="SSF56059">
    <property type="entry name" value="Glutathione synthetase ATP-binding domain-like"/>
    <property type="match status" value="1"/>
</dbReference>